<proteinExistence type="predicted"/>
<evidence type="ECO:0000313" key="2">
    <source>
        <dbReference type="Proteomes" id="UP001183414"/>
    </source>
</evidence>
<dbReference type="Proteomes" id="UP001183414">
    <property type="component" value="Unassembled WGS sequence"/>
</dbReference>
<evidence type="ECO:0000313" key="1">
    <source>
        <dbReference type="EMBL" id="MDT0379904.1"/>
    </source>
</evidence>
<dbReference type="RefSeq" id="WP_311673761.1">
    <property type="nucleotide sequence ID" value="NZ_JAVREQ010000011.1"/>
</dbReference>
<keyword evidence="2" id="KW-1185">Reference proteome</keyword>
<accession>A0ABU2NSE2</accession>
<dbReference type="EMBL" id="JAVREQ010000011">
    <property type="protein sequence ID" value="MDT0379904.1"/>
    <property type="molecule type" value="Genomic_DNA"/>
</dbReference>
<protein>
    <recommendedName>
        <fullName evidence="3">XRE family transcriptional regulator</fullName>
    </recommendedName>
</protein>
<name>A0ABU2NSE2_9ACTN</name>
<reference evidence="2" key="1">
    <citation type="submission" date="2023-07" db="EMBL/GenBank/DDBJ databases">
        <title>30 novel species of actinomycetes from the DSMZ collection.</title>
        <authorList>
            <person name="Nouioui I."/>
        </authorList>
    </citation>
    <scope>NUCLEOTIDE SEQUENCE [LARGE SCALE GENOMIC DNA]</scope>
    <source>
        <strain evidence="2">DSM 42041</strain>
    </source>
</reference>
<sequence length="302" mass="33213">MHSELDQLLKTGPFHVALRAAIQARGLALHRIQHRLAERGIQVGVTSLSYWQQGNRRPARPESMRAVTALEQVLDLPRDALTRLLRETASAERPAARPYRSLVDAADALQQLLAELRWPADGGVHTVLHVERVRIGARRELASRHSEQVVRAHRDGIDRYVAIHYGDAGCDVSGVRLRAGENCRPGSVRRHGPTGLVAAELLFDTRLRVGDTHMFSYTFEDGTAGPCGEYVRGFSFGGGQYVLQAGFDADALPVGCRSFARTAPGARPTQVRELDLSAPHRAVHLAHQDVKPGLLGISWDWA</sequence>
<organism evidence="1 2">
    <name type="scientific">Streptomyces hazeniae</name>
    <dbReference type="NCBI Taxonomy" id="3075538"/>
    <lineage>
        <taxon>Bacteria</taxon>
        <taxon>Bacillati</taxon>
        <taxon>Actinomycetota</taxon>
        <taxon>Actinomycetes</taxon>
        <taxon>Kitasatosporales</taxon>
        <taxon>Streptomycetaceae</taxon>
        <taxon>Streptomyces</taxon>
    </lineage>
</organism>
<comment type="caution">
    <text evidence="1">The sequence shown here is derived from an EMBL/GenBank/DDBJ whole genome shotgun (WGS) entry which is preliminary data.</text>
</comment>
<gene>
    <name evidence="1" type="ORF">RM572_14155</name>
</gene>
<evidence type="ECO:0008006" key="3">
    <source>
        <dbReference type="Google" id="ProtNLM"/>
    </source>
</evidence>